<keyword evidence="3" id="KW-0547">Nucleotide-binding</keyword>
<dbReference type="Pfam" id="PF00005">
    <property type="entry name" value="ABC_tran"/>
    <property type="match status" value="1"/>
</dbReference>
<reference evidence="6 7" key="1">
    <citation type="journal article" date="2019" name="Genome Biol. Evol.">
        <title>Day and night: Metabolic profiles and evolutionary relationships of six axenic non-marine cyanobacteria.</title>
        <authorList>
            <person name="Will S.E."/>
            <person name="Henke P."/>
            <person name="Boedeker C."/>
            <person name="Huang S."/>
            <person name="Brinkmann H."/>
            <person name="Rohde M."/>
            <person name="Jarek M."/>
            <person name="Friedl T."/>
            <person name="Seufert S."/>
            <person name="Schumacher M."/>
            <person name="Overmann J."/>
            <person name="Neumann-Schaal M."/>
            <person name="Petersen J."/>
        </authorList>
    </citation>
    <scope>NUCLEOTIDE SEQUENCE [LARGE SCALE GENOMIC DNA]</scope>
    <source>
        <strain evidence="6 7">SAG 39.79</strain>
    </source>
</reference>
<evidence type="ECO:0000256" key="2">
    <source>
        <dbReference type="ARBA" id="ARBA00022448"/>
    </source>
</evidence>
<evidence type="ECO:0000313" key="7">
    <source>
        <dbReference type="Proteomes" id="UP000282574"/>
    </source>
</evidence>
<dbReference type="GO" id="GO:0016887">
    <property type="term" value="F:ATP hydrolysis activity"/>
    <property type="evidence" value="ECO:0007669"/>
    <property type="project" value="InterPro"/>
</dbReference>
<sequence>MSEPLIRIEQLGKKYIISHQREKPAGFYRYKTLRDVIGNKIQRFSKTFLQQNGKQNFQSNLEEFWALKDVSFEIKQGEAVGIIGRNGAGKSTLLKLLSRITEPTTGSIEIAGRVASLLEVGTGFHPELTGRENIYLNGSILGMSRAEIKKKFDEIVDFAEVEKFLDTPVKRYSSGMYVRLAFAVAAYLEPDVLIVDEVLAVGDSAFQKKCLGKMNDVATKEGRTVLFVSHSMQAIAQLTKRCILLSKGNVQFDGATDTAVRLYIAGQKMADEQPAYYQAPLDKTGNYLAWVKVHTSEEQGVHCWGEAISFEFALQVTQPHESLCFSFQIMNEFQQPVCIFWNFDRQLPFRREAGLFILRCEIPKFRLYMGLYTLTTWFSERRGSNLLENVRNICPFEVTMHGIEREEYPWQSDECVYLEDAIWHAVPSEKVLTEKFN</sequence>
<comment type="similarity">
    <text evidence="1">Belongs to the ABC transporter superfamily.</text>
</comment>
<evidence type="ECO:0000256" key="3">
    <source>
        <dbReference type="ARBA" id="ARBA00022741"/>
    </source>
</evidence>
<dbReference type="GO" id="GO:0140359">
    <property type="term" value="F:ABC-type transporter activity"/>
    <property type="evidence" value="ECO:0007669"/>
    <property type="project" value="InterPro"/>
</dbReference>
<dbReference type="PANTHER" id="PTHR46743:SF2">
    <property type="entry name" value="TEICHOIC ACIDS EXPORT ATP-BINDING PROTEIN TAGH"/>
    <property type="match status" value="1"/>
</dbReference>
<dbReference type="Proteomes" id="UP000282574">
    <property type="component" value="Unassembled WGS sequence"/>
</dbReference>
<dbReference type="SUPFAM" id="SSF52540">
    <property type="entry name" value="P-loop containing nucleoside triphosphate hydrolases"/>
    <property type="match status" value="1"/>
</dbReference>
<dbReference type="PROSITE" id="PS50893">
    <property type="entry name" value="ABC_TRANSPORTER_2"/>
    <property type="match status" value="1"/>
</dbReference>
<evidence type="ECO:0000256" key="4">
    <source>
        <dbReference type="ARBA" id="ARBA00022840"/>
    </source>
</evidence>
<protein>
    <submittedName>
        <fullName evidence="6">ABC transporter ATP-binding protein</fullName>
    </submittedName>
</protein>
<dbReference type="CDD" id="cd03220">
    <property type="entry name" value="ABC_KpsT_Wzt"/>
    <property type="match status" value="1"/>
</dbReference>
<dbReference type="GO" id="GO:0016020">
    <property type="term" value="C:membrane"/>
    <property type="evidence" value="ECO:0007669"/>
    <property type="project" value="InterPro"/>
</dbReference>
<dbReference type="RefSeq" id="WP_106166159.1">
    <property type="nucleotide sequence ID" value="NZ_JAVKZF010000002.1"/>
</dbReference>
<proteinExistence type="inferred from homology"/>
<dbReference type="InterPro" id="IPR003439">
    <property type="entry name" value="ABC_transporter-like_ATP-bd"/>
</dbReference>
<dbReference type="SMART" id="SM00382">
    <property type="entry name" value="AAA"/>
    <property type="match status" value="1"/>
</dbReference>
<dbReference type="InterPro" id="IPR027417">
    <property type="entry name" value="P-loop_NTPase"/>
</dbReference>
<dbReference type="InterPro" id="IPR015860">
    <property type="entry name" value="ABC_transpr_TagH-like"/>
</dbReference>
<dbReference type="GO" id="GO:0005524">
    <property type="term" value="F:ATP binding"/>
    <property type="evidence" value="ECO:0007669"/>
    <property type="project" value="UniProtKB-KW"/>
</dbReference>
<dbReference type="InterPro" id="IPR003593">
    <property type="entry name" value="AAA+_ATPase"/>
</dbReference>
<keyword evidence="2" id="KW-0813">Transport</keyword>
<evidence type="ECO:0000313" key="6">
    <source>
        <dbReference type="EMBL" id="RUT11787.1"/>
    </source>
</evidence>
<evidence type="ECO:0000256" key="1">
    <source>
        <dbReference type="ARBA" id="ARBA00005417"/>
    </source>
</evidence>
<dbReference type="PANTHER" id="PTHR46743">
    <property type="entry name" value="TEICHOIC ACIDS EXPORT ATP-BINDING PROTEIN TAGH"/>
    <property type="match status" value="1"/>
</dbReference>
<dbReference type="EMBL" id="RSCK01000021">
    <property type="protein sequence ID" value="RUT11787.1"/>
    <property type="molecule type" value="Genomic_DNA"/>
</dbReference>
<keyword evidence="7" id="KW-1185">Reference proteome</keyword>
<organism evidence="6 7">
    <name type="scientific">Chroococcidiopsis cubana SAG 39.79</name>
    <dbReference type="NCBI Taxonomy" id="388085"/>
    <lineage>
        <taxon>Bacteria</taxon>
        <taxon>Bacillati</taxon>
        <taxon>Cyanobacteriota</taxon>
        <taxon>Cyanophyceae</taxon>
        <taxon>Chroococcidiopsidales</taxon>
        <taxon>Chroococcidiopsidaceae</taxon>
        <taxon>Chroococcidiopsis</taxon>
    </lineage>
</organism>
<evidence type="ECO:0000259" key="5">
    <source>
        <dbReference type="PROSITE" id="PS50893"/>
    </source>
</evidence>
<accession>A0AB37UKB0</accession>
<comment type="caution">
    <text evidence="6">The sequence shown here is derived from an EMBL/GenBank/DDBJ whole genome shotgun (WGS) entry which is preliminary data.</text>
</comment>
<gene>
    <name evidence="6" type="primary">xapH</name>
    <name evidence="6" type="ORF">DSM107010_29640</name>
</gene>
<dbReference type="Gene3D" id="3.40.50.300">
    <property type="entry name" value="P-loop containing nucleotide triphosphate hydrolases"/>
    <property type="match status" value="1"/>
</dbReference>
<dbReference type="InterPro" id="IPR050683">
    <property type="entry name" value="Bact_Polysacc_Export_ATP-bd"/>
</dbReference>
<feature type="domain" description="ABC transporter" evidence="5">
    <location>
        <begin position="39"/>
        <end position="272"/>
    </location>
</feature>
<dbReference type="AlphaFoldDB" id="A0AB37UKB0"/>
<keyword evidence="4 6" id="KW-0067">ATP-binding</keyword>
<name>A0AB37UKB0_9CYAN</name>